<proteinExistence type="predicted"/>
<dbReference type="InterPro" id="IPR051306">
    <property type="entry name" value="Homeobox_regulator"/>
</dbReference>
<evidence type="ECO:0000256" key="1">
    <source>
        <dbReference type="ARBA" id="ARBA00004123"/>
    </source>
</evidence>
<reference evidence="9 10" key="1">
    <citation type="submission" date="2018-11" db="EMBL/GenBank/DDBJ databases">
        <title>Haplotype-resolved cattle genomes.</title>
        <authorList>
            <person name="Low W.Y."/>
            <person name="Tearle R."/>
            <person name="Bickhart D.M."/>
            <person name="Rosen B.D."/>
            <person name="Koren S."/>
            <person name="Rhie A."/>
            <person name="Hiendleder S."/>
            <person name="Phillippy A.M."/>
            <person name="Smith T.P.L."/>
            <person name="Williams J.L."/>
        </authorList>
    </citation>
    <scope>NUCLEOTIDE SEQUENCE [LARGE SCALE GENOMIC DNA]</scope>
</reference>
<keyword evidence="3 6" id="KW-0238">DNA-binding</keyword>
<dbReference type="GeneTree" id="ENSGT00940000154537"/>
<reference evidence="9" key="2">
    <citation type="submission" date="2025-08" db="UniProtKB">
        <authorList>
            <consortium name="Ensembl"/>
        </authorList>
    </citation>
    <scope>IDENTIFICATION</scope>
</reference>
<feature type="DNA-binding region" description="Homeobox" evidence="6">
    <location>
        <begin position="120"/>
        <end position="179"/>
    </location>
</feature>
<evidence type="ECO:0000256" key="5">
    <source>
        <dbReference type="ARBA" id="ARBA00023242"/>
    </source>
</evidence>
<sequence length="204" mass="22794">MCGEYACTPTHTSTMDPGYLCCEHSMGLNVLSSQCVLSLIEDLAREAQRKRTVISPSQTRILVQAFKRDHFPGIATRAELAHQMGIPAPQIQVSSPASTWAQDMAQEAQHPQQSPILAQEARRKRTIISPRTKIFVQAFMRVHFPAIAAREELAHQTGIPEPRIQIWFQNRRARHPQQSPSGPRNGWVQRLGGTLAMTTPAPED</sequence>
<organism evidence="9 10">
    <name type="scientific">Bos indicus x Bos taurus</name>
    <name type="common">Hybrid cattle</name>
    <dbReference type="NCBI Taxonomy" id="30522"/>
    <lineage>
        <taxon>Eukaryota</taxon>
        <taxon>Metazoa</taxon>
        <taxon>Chordata</taxon>
        <taxon>Craniata</taxon>
        <taxon>Vertebrata</taxon>
        <taxon>Euteleostomi</taxon>
        <taxon>Mammalia</taxon>
        <taxon>Eutheria</taxon>
        <taxon>Laurasiatheria</taxon>
        <taxon>Artiodactyla</taxon>
        <taxon>Ruminantia</taxon>
        <taxon>Pecora</taxon>
        <taxon>Bovidae</taxon>
        <taxon>Bovinae</taxon>
        <taxon>Bos</taxon>
    </lineage>
</organism>
<dbReference type="GO" id="GO:0005634">
    <property type="term" value="C:nucleus"/>
    <property type="evidence" value="ECO:0007669"/>
    <property type="project" value="UniProtKB-SubCell"/>
</dbReference>
<evidence type="ECO:0000256" key="2">
    <source>
        <dbReference type="ARBA" id="ARBA00022737"/>
    </source>
</evidence>
<keyword evidence="5 6" id="KW-0539">Nucleus</keyword>
<accession>A0A4W2IMA7</accession>
<evidence type="ECO:0000256" key="6">
    <source>
        <dbReference type="PROSITE-ProRule" id="PRU00108"/>
    </source>
</evidence>
<evidence type="ECO:0000256" key="7">
    <source>
        <dbReference type="RuleBase" id="RU000682"/>
    </source>
</evidence>
<evidence type="ECO:0000259" key="8">
    <source>
        <dbReference type="PROSITE" id="PS50071"/>
    </source>
</evidence>
<dbReference type="SMART" id="SM00389">
    <property type="entry name" value="HOX"/>
    <property type="match status" value="2"/>
</dbReference>
<keyword evidence="2" id="KW-0677">Repeat</keyword>
<dbReference type="GO" id="GO:0000977">
    <property type="term" value="F:RNA polymerase II transcription regulatory region sequence-specific DNA binding"/>
    <property type="evidence" value="ECO:0007669"/>
    <property type="project" value="TreeGrafter"/>
</dbReference>
<dbReference type="Ensembl" id="ENSBIXT00005042409.1">
    <property type="protein sequence ID" value="ENSBIXP00005044766.1"/>
    <property type="gene ID" value="ENSBIXG00005028644.1"/>
</dbReference>
<dbReference type="PANTHER" id="PTHR46123">
    <property type="entry name" value="MIX-TYPE HOMEOBOX GENE 1-RELATED"/>
    <property type="match status" value="1"/>
</dbReference>
<comment type="subcellular location">
    <subcellularLocation>
        <location evidence="1 6 7">Nucleus</location>
    </subcellularLocation>
</comment>
<evidence type="ECO:0000256" key="4">
    <source>
        <dbReference type="ARBA" id="ARBA00023155"/>
    </source>
</evidence>
<dbReference type="InterPro" id="IPR000047">
    <property type="entry name" value="HTH_motif"/>
</dbReference>
<dbReference type="AlphaFoldDB" id="A0A4W2IMA7"/>
<dbReference type="SUPFAM" id="SSF46689">
    <property type="entry name" value="Homeodomain-like"/>
    <property type="match status" value="2"/>
</dbReference>
<dbReference type="InterPro" id="IPR001356">
    <property type="entry name" value="HD"/>
</dbReference>
<dbReference type="CDD" id="cd00086">
    <property type="entry name" value="homeodomain"/>
    <property type="match status" value="2"/>
</dbReference>
<feature type="domain" description="Homeobox" evidence="8">
    <location>
        <begin position="45"/>
        <end position="93"/>
    </location>
</feature>
<dbReference type="GO" id="GO:0000981">
    <property type="term" value="F:DNA-binding transcription factor activity, RNA polymerase II-specific"/>
    <property type="evidence" value="ECO:0007669"/>
    <property type="project" value="TreeGrafter"/>
</dbReference>
<name>A0A4W2IMA7_BOBOX</name>
<protein>
    <recommendedName>
        <fullName evidence="8">Homeobox domain-containing protein</fullName>
    </recommendedName>
</protein>
<dbReference type="PRINTS" id="PR00031">
    <property type="entry name" value="HTHREPRESSR"/>
</dbReference>
<evidence type="ECO:0000313" key="10">
    <source>
        <dbReference type="Proteomes" id="UP000429181"/>
    </source>
</evidence>
<dbReference type="Proteomes" id="UP000429181">
    <property type="component" value="Chromosome 19"/>
</dbReference>
<dbReference type="PANTHER" id="PTHR46123:SF3">
    <property type="entry name" value="DOUBLE HOMEOBOX PROTEIN 1-RELATED"/>
    <property type="match status" value="1"/>
</dbReference>
<dbReference type="InterPro" id="IPR009057">
    <property type="entry name" value="Homeodomain-like_sf"/>
</dbReference>
<evidence type="ECO:0000313" key="9">
    <source>
        <dbReference type="Ensembl" id="ENSBIXP00005044766.1"/>
    </source>
</evidence>
<feature type="DNA-binding region" description="Homeobox" evidence="6">
    <location>
        <begin position="47"/>
        <end position="94"/>
    </location>
</feature>
<dbReference type="Pfam" id="PF00046">
    <property type="entry name" value="Homeodomain"/>
    <property type="match status" value="2"/>
</dbReference>
<keyword evidence="4 6" id="KW-0371">Homeobox</keyword>
<evidence type="ECO:0000256" key="3">
    <source>
        <dbReference type="ARBA" id="ARBA00023125"/>
    </source>
</evidence>
<dbReference type="PROSITE" id="PS50071">
    <property type="entry name" value="HOMEOBOX_2"/>
    <property type="match status" value="2"/>
</dbReference>
<dbReference type="Gene3D" id="1.10.10.60">
    <property type="entry name" value="Homeodomain-like"/>
    <property type="match status" value="2"/>
</dbReference>
<feature type="domain" description="Homeobox" evidence="8">
    <location>
        <begin position="118"/>
        <end position="178"/>
    </location>
</feature>